<gene>
    <name evidence="1" type="ORF">GMARGA_LOCUS6480</name>
</gene>
<sequence>MSRWDRENDIESTEFNDFVLSAVLLNPEFSCEFCQFIKEQKNPYRYTIFQRYLTELRMKKRLQQTKHTNDSILIKENLNDSDSNCEESANKLFEDLFGRK</sequence>
<dbReference type="EMBL" id="CAJVQB010002946">
    <property type="protein sequence ID" value="CAG8592575.1"/>
    <property type="molecule type" value="Genomic_DNA"/>
</dbReference>
<evidence type="ECO:0000313" key="1">
    <source>
        <dbReference type="EMBL" id="CAG8592575.1"/>
    </source>
</evidence>
<comment type="caution">
    <text evidence="1">The sequence shown here is derived from an EMBL/GenBank/DDBJ whole genome shotgun (WGS) entry which is preliminary data.</text>
</comment>
<accession>A0ABN7UGP1</accession>
<proteinExistence type="predicted"/>
<organism evidence="1 2">
    <name type="scientific">Gigaspora margarita</name>
    <dbReference type="NCBI Taxonomy" id="4874"/>
    <lineage>
        <taxon>Eukaryota</taxon>
        <taxon>Fungi</taxon>
        <taxon>Fungi incertae sedis</taxon>
        <taxon>Mucoromycota</taxon>
        <taxon>Glomeromycotina</taxon>
        <taxon>Glomeromycetes</taxon>
        <taxon>Diversisporales</taxon>
        <taxon>Gigasporaceae</taxon>
        <taxon>Gigaspora</taxon>
    </lineage>
</organism>
<keyword evidence="2" id="KW-1185">Reference proteome</keyword>
<protein>
    <submittedName>
        <fullName evidence="1">5977_t:CDS:1</fullName>
    </submittedName>
</protein>
<dbReference type="Proteomes" id="UP000789901">
    <property type="component" value="Unassembled WGS sequence"/>
</dbReference>
<reference evidence="1 2" key="1">
    <citation type="submission" date="2021-06" db="EMBL/GenBank/DDBJ databases">
        <authorList>
            <person name="Kallberg Y."/>
            <person name="Tangrot J."/>
            <person name="Rosling A."/>
        </authorList>
    </citation>
    <scope>NUCLEOTIDE SEQUENCE [LARGE SCALE GENOMIC DNA]</scope>
    <source>
        <strain evidence="1 2">120-4 pot B 10/14</strain>
    </source>
</reference>
<name>A0ABN7UGP1_GIGMA</name>
<evidence type="ECO:0000313" key="2">
    <source>
        <dbReference type="Proteomes" id="UP000789901"/>
    </source>
</evidence>